<proteinExistence type="predicted"/>
<accession>W0AAQ3</accession>
<name>W0AAQ3_9SPHN</name>
<sequence length="50" mass="5433">MQVLKPESGGAADHALHQRNPAFISNTWMGIVGDYAPQHLAPTSRDEEST</sequence>
<reference evidence="1 2" key="1">
    <citation type="submission" date="2013-07" db="EMBL/GenBank/DDBJ databases">
        <title>Completed genome of Sphingomonas sanxanigenens NX02.</title>
        <authorList>
            <person name="Ma T."/>
            <person name="Huang H."/>
            <person name="Wu M."/>
            <person name="Li X."/>
            <person name="Li G."/>
        </authorList>
    </citation>
    <scope>NUCLEOTIDE SEQUENCE [LARGE SCALE GENOMIC DNA]</scope>
    <source>
        <strain evidence="1 2">NX02</strain>
    </source>
</reference>
<dbReference type="AlphaFoldDB" id="W0AAQ3"/>
<dbReference type="STRING" id="1123269.NX02_09155"/>
<protein>
    <submittedName>
        <fullName evidence="1">Uncharacterized protein</fullName>
    </submittedName>
</protein>
<dbReference type="EMBL" id="CP006644">
    <property type="protein sequence ID" value="AHE53552.1"/>
    <property type="molecule type" value="Genomic_DNA"/>
</dbReference>
<evidence type="ECO:0000313" key="1">
    <source>
        <dbReference type="EMBL" id="AHE53552.1"/>
    </source>
</evidence>
<organism evidence="1 2">
    <name type="scientific">Sphingomonas sanxanigenens DSM 19645 = NX02</name>
    <dbReference type="NCBI Taxonomy" id="1123269"/>
    <lineage>
        <taxon>Bacteria</taxon>
        <taxon>Pseudomonadati</taxon>
        <taxon>Pseudomonadota</taxon>
        <taxon>Alphaproteobacteria</taxon>
        <taxon>Sphingomonadales</taxon>
        <taxon>Sphingomonadaceae</taxon>
        <taxon>Sphingomonas</taxon>
    </lineage>
</organism>
<dbReference type="KEGG" id="ssan:NX02_09155"/>
<gene>
    <name evidence="1" type="ORF">NX02_09155</name>
</gene>
<evidence type="ECO:0000313" key="2">
    <source>
        <dbReference type="Proteomes" id="UP000018851"/>
    </source>
</evidence>
<dbReference type="HOGENOM" id="CLU_3122789_0_0_5"/>
<dbReference type="Proteomes" id="UP000018851">
    <property type="component" value="Chromosome"/>
</dbReference>
<keyword evidence="2" id="KW-1185">Reference proteome</keyword>
<dbReference type="PATRIC" id="fig|1123269.5.peg.1793"/>
<dbReference type="OrthoDB" id="9798454at2"/>